<dbReference type="WBParaSite" id="HPLM_0000748101-mRNA-1">
    <property type="protein sequence ID" value="HPLM_0000748101-mRNA-1"/>
    <property type="gene ID" value="HPLM_0000748101"/>
</dbReference>
<dbReference type="AlphaFoldDB" id="A0A0N4WAQ2"/>
<keyword evidence="3" id="KW-1185">Reference proteome</keyword>
<name>A0A0N4WAQ2_HAEPC</name>
<evidence type="ECO:0000313" key="3">
    <source>
        <dbReference type="Proteomes" id="UP000268014"/>
    </source>
</evidence>
<evidence type="ECO:0000256" key="1">
    <source>
        <dbReference type="SAM" id="MobiDB-lite"/>
    </source>
</evidence>
<protein>
    <submittedName>
        <fullName evidence="2 4">Uncharacterized protein</fullName>
    </submittedName>
</protein>
<dbReference type="EMBL" id="UZAF01016668">
    <property type="protein sequence ID" value="VDO32017.1"/>
    <property type="molecule type" value="Genomic_DNA"/>
</dbReference>
<reference evidence="4" key="1">
    <citation type="submission" date="2017-02" db="UniProtKB">
        <authorList>
            <consortium name="WormBaseParasite"/>
        </authorList>
    </citation>
    <scope>IDENTIFICATION</scope>
</reference>
<proteinExistence type="predicted"/>
<sequence>MNDKVGQELVQMSPHKLRPPHEPILQISKHPRGDVMTHSSYMKGV</sequence>
<reference evidence="2 3" key="2">
    <citation type="submission" date="2018-11" db="EMBL/GenBank/DDBJ databases">
        <authorList>
            <consortium name="Pathogen Informatics"/>
        </authorList>
    </citation>
    <scope>NUCLEOTIDE SEQUENCE [LARGE SCALE GENOMIC DNA]</scope>
    <source>
        <strain evidence="2 3">MHpl1</strain>
    </source>
</reference>
<accession>A0A0N4WAQ2</accession>
<evidence type="ECO:0000313" key="2">
    <source>
        <dbReference type="EMBL" id="VDO32017.1"/>
    </source>
</evidence>
<organism evidence="4">
    <name type="scientific">Haemonchus placei</name>
    <name type="common">Barber's pole worm</name>
    <dbReference type="NCBI Taxonomy" id="6290"/>
    <lineage>
        <taxon>Eukaryota</taxon>
        <taxon>Metazoa</taxon>
        <taxon>Ecdysozoa</taxon>
        <taxon>Nematoda</taxon>
        <taxon>Chromadorea</taxon>
        <taxon>Rhabditida</taxon>
        <taxon>Rhabditina</taxon>
        <taxon>Rhabditomorpha</taxon>
        <taxon>Strongyloidea</taxon>
        <taxon>Trichostrongylidae</taxon>
        <taxon>Haemonchus</taxon>
    </lineage>
</organism>
<evidence type="ECO:0000313" key="4">
    <source>
        <dbReference type="WBParaSite" id="HPLM_0000748101-mRNA-1"/>
    </source>
</evidence>
<gene>
    <name evidence="2" type="ORF">HPLM_LOCUS7473</name>
</gene>
<feature type="region of interest" description="Disordered" evidence="1">
    <location>
        <begin position="1"/>
        <end position="45"/>
    </location>
</feature>
<dbReference type="Proteomes" id="UP000268014">
    <property type="component" value="Unassembled WGS sequence"/>
</dbReference>